<proteinExistence type="predicted"/>
<sequence length="70" mass="7218">MARSLALLITAIAALVAARPAFIVAIALAMILVQAFDTVVGVTIRDRMKTYGPAGLAVAHAAALVWMLVG</sequence>
<accession>A0A6N9H641</accession>
<feature type="transmembrane region" description="Helical" evidence="1">
    <location>
        <begin position="51"/>
        <end position="69"/>
    </location>
</feature>
<name>A0A6N9H641_9MICO</name>
<keyword evidence="1" id="KW-0812">Transmembrane</keyword>
<keyword evidence="1" id="KW-1133">Transmembrane helix</keyword>
<dbReference type="AlphaFoldDB" id="A0A6N9H641"/>
<reference evidence="2 3" key="1">
    <citation type="submission" date="2020-01" db="EMBL/GenBank/DDBJ databases">
        <authorList>
            <person name="Deng T."/>
        </authorList>
    </citation>
    <scope>NUCLEOTIDE SEQUENCE [LARGE SCALE GENOMIC DNA]</scope>
    <source>
        <strain evidence="2 3">5221</strain>
    </source>
</reference>
<gene>
    <name evidence="2" type="ORF">GSY69_06040</name>
</gene>
<evidence type="ECO:0000256" key="1">
    <source>
        <dbReference type="SAM" id="Phobius"/>
    </source>
</evidence>
<evidence type="ECO:0000313" key="3">
    <source>
        <dbReference type="Proteomes" id="UP000469215"/>
    </source>
</evidence>
<keyword evidence="1" id="KW-0472">Membrane</keyword>
<dbReference type="Proteomes" id="UP000469215">
    <property type="component" value="Unassembled WGS sequence"/>
</dbReference>
<evidence type="ECO:0000313" key="2">
    <source>
        <dbReference type="EMBL" id="MYM19540.1"/>
    </source>
</evidence>
<organism evidence="2 3">
    <name type="scientific">Brevibacterium rongguiense</name>
    <dbReference type="NCBI Taxonomy" id="2695267"/>
    <lineage>
        <taxon>Bacteria</taxon>
        <taxon>Bacillati</taxon>
        <taxon>Actinomycetota</taxon>
        <taxon>Actinomycetes</taxon>
        <taxon>Micrococcales</taxon>
        <taxon>Brevibacteriaceae</taxon>
        <taxon>Brevibacterium</taxon>
    </lineage>
</organism>
<protein>
    <submittedName>
        <fullName evidence="2">Uncharacterized protein</fullName>
    </submittedName>
</protein>
<keyword evidence="3" id="KW-1185">Reference proteome</keyword>
<comment type="caution">
    <text evidence="2">The sequence shown here is derived from an EMBL/GenBank/DDBJ whole genome shotgun (WGS) entry which is preliminary data.</text>
</comment>
<dbReference type="EMBL" id="WWEQ01000018">
    <property type="protein sequence ID" value="MYM19540.1"/>
    <property type="molecule type" value="Genomic_DNA"/>
</dbReference>